<organism evidence="8 9">
    <name type="scientific">Mucilaginibacter polytrichastri</name>
    <dbReference type="NCBI Taxonomy" id="1302689"/>
    <lineage>
        <taxon>Bacteria</taxon>
        <taxon>Pseudomonadati</taxon>
        <taxon>Bacteroidota</taxon>
        <taxon>Sphingobacteriia</taxon>
        <taxon>Sphingobacteriales</taxon>
        <taxon>Sphingobacteriaceae</taxon>
        <taxon>Mucilaginibacter</taxon>
    </lineage>
</organism>
<dbReference type="GO" id="GO:0009245">
    <property type="term" value="P:lipid A biosynthetic process"/>
    <property type="evidence" value="ECO:0007669"/>
    <property type="project" value="TreeGrafter"/>
</dbReference>
<sequence length="253" mass="29633">MSIRNKIYFASDFHLGAGSYTTHREKEQKIVSWLDMIKTDASELYLIGDIFDFWFEYKTVIPRNYIRFLGKLAELADLGIKLTLFKGNHDMWMFGYFEKELGATIISNELVIERNGKKFYLHHGDGLGPGDAKYKFLKKIFRSPVCQWLFERVHPNFGVGIANAWSQHSRATGDNDKQRRIDEQEWLIVYSKEILQTQFYDYLVFGHRHLAMDVKLTEKSRYINLGEWVKACTYAVFDGTDISLHTYTLPITQ</sequence>
<keyword evidence="4" id="KW-0378">Hydrolase</keyword>
<dbReference type="GO" id="GO:0046872">
    <property type="term" value="F:metal ion binding"/>
    <property type="evidence" value="ECO:0007669"/>
    <property type="project" value="UniProtKB-KW"/>
</dbReference>
<dbReference type="GO" id="GO:0008758">
    <property type="term" value="F:UDP-2,3-diacylglucosamine hydrolase activity"/>
    <property type="evidence" value="ECO:0007669"/>
    <property type="project" value="TreeGrafter"/>
</dbReference>
<protein>
    <recommendedName>
        <fullName evidence="7">Calcineurin-like phosphoesterase domain-containing protein</fullName>
    </recommendedName>
</protein>
<dbReference type="STRING" id="1302689.RG47T_4088"/>
<reference evidence="8 9" key="1">
    <citation type="submission" date="2016-11" db="EMBL/GenBank/DDBJ databases">
        <title>Whole Genome Sequencing of Mucilaginibacter polytrichastri RG4-7(T) isolated from the moss sample.</title>
        <authorList>
            <person name="Li Y."/>
        </authorList>
    </citation>
    <scope>NUCLEOTIDE SEQUENCE [LARGE SCALE GENOMIC DNA]</scope>
    <source>
        <strain evidence="8 9">RG4-7</strain>
    </source>
</reference>
<feature type="domain" description="Calcineurin-like phosphoesterase" evidence="7">
    <location>
        <begin position="6"/>
        <end position="209"/>
    </location>
</feature>
<keyword evidence="9" id="KW-1185">Reference proteome</keyword>
<evidence type="ECO:0000259" key="7">
    <source>
        <dbReference type="Pfam" id="PF00149"/>
    </source>
</evidence>
<accession>A0A1Q6A3N9</accession>
<evidence type="ECO:0000256" key="2">
    <source>
        <dbReference type="ARBA" id="ARBA00022519"/>
    </source>
</evidence>
<gene>
    <name evidence="8" type="ORF">RG47T_4088</name>
</gene>
<dbReference type="EMBL" id="MPPL01000001">
    <property type="protein sequence ID" value="OKS88617.1"/>
    <property type="molecule type" value="Genomic_DNA"/>
</dbReference>
<dbReference type="Proteomes" id="UP000186720">
    <property type="component" value="Unassembled WGS sequence"/>
</dbReference>
<dbReference type="Gene3D" id="3.60.21.10">
    <property type="match status" value="1"/>
</dbReference>
<dbReference type="RefSeq" id="WP_074491176.1">
    <property type="nucleotide sequence ID" value="NZ_FPAM01000011.1"/>
</dbReference>
<evidence type="ECO:0000313" key="9">
    <source>
        <dbReference type="Proteomes" id="UP000186720"/>
    </source>
</evidence>
<dbReference type="Pfam" id="PF00149">
    <property type="entry name" value="Metallophos"/>
    <property type="match status" value="1"/>
</dbReference>
<evidence type="ECO:0000256" key="3">
    <source>
        <dbReference type="ARBA" id="ARBA00022723"/>
    </source>
</evidence>
<dbReference type="InterPro" id="IPR043461">
    <property type="entry name" value="LpxH-like"/>
</dbReference>
<evidence type="ECO:0000256" key="6">
    <source>
        <dbReference type="ARBA" id="ARBA00023211"/>
    </source>
</evidence>
<keyword evidence="1" id="KW-1003">Cell membrane</keyword>
<name>A0A1Q6A3N9_9SPHI</name>
<keyword evidence="6" id="KW-0464">Manganese</keyword>
<dbReference type="PANTHER" id="PTHR34990:SF1">
    <property type="entry name" value="UDP-2,3-DIACYLGLUCOSAMINE HYDROLASE"/>
    <property type="match status" value="1"/>
</dbReference>
<proteinExistence type="predicted"/>
<dbReference type="SUPFAM" id="SSF56300">
    <property type="entry name" value="Metallo-dependent phosphatases"/>
    <property type="match status" value="1"/>
</dbReference>
<dbReference type="OrthoDB" id="9802481at2"/>
<dbReference type="CDD" id="cd07398">
    <property type="entry name" value="MPP_YbbF-LpxH"/>
    <property type="match status" value="1"/>
</dbReference>
<evidence type="ECO:0000313" key="8">
    <source>
        <dbReference type="EMBL" id="OKS88617.1"/>
    </source>
</evidence>
<keyword evidence="3" id="KW-0479">Metal-binding</keyword>
<dbReference type="GO" id="GO:0016020">
    <property type="term" value="C:membrane"/>
    <property type="evidence" value="ECO:0007669"/>
    <property type="project" value="GOC"/>
</dbReference>
<dbReference type="InterPro" id="IPR004843">
    <property type="entry name" value="Calcineurin-like_PHP"/>
</dbReference>
<dbReference type="AlphaFoldDB" id="A0A1Q6A3N9"/>
<evidence type="ECO:0000256" key="4">
    <source>
        <dbReference type="ARBA" id="ARBA00022801"/>
    </source>
</evidence>
<comment type="caution">
    <text evidence="8">The sequence shown here is derived from an EMBL/GenBank/DDBJ whole genome shotgun (WGS) entry which is preliminary data.</text>
</comment>
<keyword evidence="5" id="KW-0472">Membrane</keyword>
<evidence type="ECO:0000256" key="5">
    <source>
        <dbReference type="ARBA" id="ARBA00023136"/>
    </source>
</evidence>
<dbReference type="InterPro" id="IPR029052">
    <property type="entry name" value="Metallo-depent_PP-like"/>
</dbReference>
<keyword evidence="2" id="KW-0997">Cell inner membrane</keyword>
<dbReference type="PANTHER" id="PTHR34990">
    <property type="entry name" value="UDP-2,3-DIACYLGLUCOSAMINE HYDROLASE-RELATED"/>
    <property type="match status" value="1"/>
</dbReference>
<evidence type="ECO:0000256" key="1">
    <source>
        <dbReference type="ARBA" id="ARBA00022475"/>
    </source>
</evidence>